<dbReference type="Pfam" id="PF14321">
    <property type="entry name" value="DUF4382"/>
    <property type="match status" value="1"/>
</dbReference>
<proteinExistence type="predicted"/>
<gene>
    <name evidence="2" type="ORF">DET50_11817</name>
</gene>
<evidence type="ECO:0000313" key="3">
    <source>
        <dbReference type="Proteomes" id="UP000252995"/>
    </source>
</evidence>
<protein>
    <submittedName>
        <fullName evidence="2">Uncharacterized protein DUF4382</fullName>
    </submittedName>
</protein>
<dbReference type="OrthoDB" id="7062064at2"/>
<organism evidence="2 3">
    <name type="scientific">Marinobacter pelagius</name>
    <dbReference type="NCBI Taxonomy" id="379482"/>
    <lineage>
        <taxon>Bacteria</taxon>
        <taxon>Pseudomonadati</taxon>
        <taxon>Pseudomonadota</taxon>
        <taxon>Gammaproteobacteria</taxon>
        <taxon>Pseudomonadales</taxon>
        <taxon>Marinobacteraceae</taxon>
        <taxon>Marinobacter</taxon>
    </lineage>
</organism>
<sequence>MKRSIQIFAVSALAAGIAACGGSSDGGTSTGSVSVGLTDAPIDNADAVNIEVEALVLQSPEGDRLRYEFDFPQPLNLLELQGGAVEALIQDEEVPAGEYSWMRLEVGTNNTIEIDGAVYDLTTPSARGVQTSGFVVPAGGEVALTIDFDVRKSIVNPQNDTTYKLKPVVRLVDNSTVGTISGTVTAELINEQCTDVTTVEESFIGNIYVHEEFDQAPDDIGSANEPLVVVPVTNNGSESTYTAAFIPTGDYTVSYSCGDDFVETTDGQPADDDLTFVGMQNVEVVEGETATANFDTQVVQQ</sequence>
<dbReference type="Proteomes" id="UP000252995">
    <property type="component" value="Unassembled WGS sequence"/>
</dbReference>
<reference evidence="2 3" key="1">
    <citation type="submission" date="2018-06" db="EMBL/GenBank/DDBJ databases">
        <title>Freshwater and sediment microbial communities from various areas in North America, analyzing microbe dynamics in response to fracking.</title>
        <authorList>
            <person name="Lamendella R."/>
        </authorList>
    </citation>
    <scope>NUCLEOTIDE SEQUENCE [LARGE SCALE GENOMIC DNA]</scope>
    <source>
        <strain evidence="2 3">114J</strain>
    </source>
</reference>
<dbReference type="AlphaFoldDB" id="A0A366GHH4"/>
<feature type="domain" description="DUF4382" evidence="1">
    <location>
        <begin position="30"/>
        <end position="167"/>
    </location>
</feature>
<comment type="caution">
    <text evidence="2">The sequence shown here is derived from an EMBL/GenBank/DDBJ whole genome shotgun (WGS) entry which is preliminary data.</text>
</comment>
<name>A0A366GHH4_9GAMM</name>
<dbReference type="EMBL" id="QNRO01000018">
    <property type="protein sequence ID" value="RBP26436.1"/>
    <property type="molecule type" value="Genomic_DNA"/>
</dbReference>
<dbReference type="STRING" id="379482.SAMN04487961_0018"/>
<evidence type="ECO:0000259" key="1">
    <source>
        <dbReference type="Pfam" id="PF14321"/>
    </source>
</evidence>
<accession>A0A366GHH4</accession>
<evidence type="ECO:0000313" key="2">
    <source>
        <dbReference type="EMBL" id="RBP26436.1"/>
    </source>
</evidence>
<dbReference type="PROSITE" id="PS51257">
    <property type="entry name" value="PROKAR_LIPOPROTEIN"/>
    <property type="match status" value="1"/>
</dbReference>
<dbReference type="RefSeq" id="WP_113863533.1">
    <property type="nucleotide sequence ID" value="NZ_QNRO01000018.1"/>
</dbReference>
<dbReference type="InterPro" id="IPR025491">
    <property type="entry name" value="DUF4382"/>
</dbReference>